<comment type="function">
    <text evidence="4">Constitutes one of the two catalytic subunit of the tRNA-splicing endonuclease complex, a complex responsible for identification and cleavage of the splice sites in pre-tRNA. It cleaves pre-tRNA at the 5'- and 3'-splice sites to release the intron. The products are an intron and two tRNA half-molecules bearing 2',3'-cyclic phosphate and 5'-OH termini. There are no conserved sequences at the splice sites, but the intron is invariably located at the same site in the gene, placing the splice sites an invariant distance from the constant structural features of the tRNA body.</text>
</comment>
<dbReference type="EMBL" id="ML978416">
    <property type="protein sequence ID" value="KAF2022879.1"/>
    <property type="molecule type" value="Genomic_DNA"/>
</dbReference>
<evidence type="ECO:0000256" key="6">
    <source>
        <dbReference type="SAM" id="Coils"/>
    </source>
</evidence>
<dbReference type="InterPro" id="IPR011856">
    <property type="entry name" value="tRNA_endonuc-like_dom_sf"/>
</dbReference>
<dbReference type="GO" id="GO:0000214">
    <property type="term" value="C:tRNA-intron endonuclease complex"/>
    <property type="evidence" value="ECO:0007669"/>
    <property type="project" value="UniProtKB-UniRule"/>
</dbReference>
<dbReference type="InterPro" id="IPR006677">
    <property type="entry name" value="tRNA_intron_Endonuc_cat-like"/>
</dbReference>
<dbReference type="Proteomes" id="UP000799777">
    <property type="component" value="Unassembled WGS sequence"/>
</dbReference>
<keyword evidence="10" id="KW-1185">Reference proteome</keyword>
<evidence type="ECO:0000256" key="4">
    <source>
        <dbReference type="PIRNR" id="PIRNR011789"/>
    </source>
</evidence>
<feature type="coiled-coil region" evidence="6">
    <location>
        <begin position="150"/>
        <end position="182"/>
    </location>
</feature>
<evidence type="ECO:0000256" key="5">
    <source>
        <dbReference type="PIRSR" id="PIRSR011789-1"/>
    </source>
</evidence>
<name>A0A9P4GWS6_9PLEO</name>
<accession>A0A9P4GWS6</accession>
<keyword evidence="9" id="KW-0378">Hydrolase</keyword>
<feature type="region of interest" description="Disordered" evidence="7">
    <location>
        <begin position="1"/>
        <end position="44"/>
    </location>
</feature>
<dbReference type="OrthoDB" id="10249562at2759"/>
<comment type="similarity">
    <text evidence="1 4">Belongs to the tRNA-intron endonuclease family.</text>
</comment>
<evidence type="ECO:0000256" key="1">
    <source>
        <dbReference type="ARBA" id="ARBA00008078"/>
    </source>
</evidence>
<dbReference type="Pfam" id="PF01974">
    <property type="entry name" value="tRNA_int_endo"/>
    <property type="match status" value="1"/>
</dbReference>
<evidence type="ECO:0000256" key="2">
    <source>
        <dbReference type="ARBA" id="ARBA00022694"/>
    </source>
</evidence>
<dbReference type="InterPro" id="IPR016589">
    <property type="entry name" value="tRNA_splic_SEN2"/>
</dbReference>
<dbReference type="PANTHER" id="PTHR21227:SF0">
    <property type="entry name" value="TRNA-SPLICING ENDONUCLEASE SUBUNIT SEN2"/>
    <property type="match status" value="1"/>
</dbReference>
<keyword evidence="9" id="KW-0540">Nuclease</keyword>
<evidence type="ECO:0000313" key="10">
    <source>
        <dbReference type="Proteomes" id="UP000799777"/>
    </source>
</evidence>
<keyword evidence="3 4" id="KW-0456">Lyase</keyword>
<dbReference type="PIRSF" id="PIRSF011789">
    <property type="entry name" value="tRNA_splic_SEN2"/>
    <property type="match status" value="1"/>
</dbReference>
<feature type="active site" evidence="5">
    <location>
        <position position="382"/>
    </location>
</feature>
<dbReference type="EC" id="4.6.1.16" evidence="4"/>
<dbReference type="GO" id="GO:0000379">
    <property type="term" value="P:tRNA-type intron splice site recognition and cleavage"/>
    <property type="evidence" value="ECO:0007669"/>
    <property type="project" value="TreeGrafter"/>
</dbReference>
<protein>
    <recommendedName>
        <fullName evidence="4">tRNA-splicing endonuclease subunit Sen2</fullName>
        <ecNumber evidence="4">4.6.1.16</ecNumber>
    </recommendedName>
</protein>
<dbReference type="GO" id="GO:0005737">
    <property type="term" value="C:cytoplasm"/>
    <property type="evidence" value="ECO:0007669"/>
    <property type="project" value="TreeGrafter"/>
</dbReference>
<keyword evidence="9" id="KW-0255">Endonuclease</keyword>
<evidence type="ECO:0000256" key="7">
    <source>
        <dbReference type="SAM" id="MobiDB-lite"/>
    </source>
</evidence>
<dbReference type="FunFam" id="3.40.1350.10:FF:000007">
    <property type="entry name" value="tRNA-splicing endonuclease subunit Sen2"/>
    <property type="match status" value="1"/>
</dbReference>
<proteinExistence type="inferred from homology"/>
<evidence type="ECO:0000256" key="3">
    <source>
        <dbReference type="ARBA" id="ARBA00023239"/>
    </source>
</evidence>
<dbReference type="InterPro" id="IPR006676">
    <property type="entry name" value="tRNA_splic"/>
</dbReference>
<reference evidence="9" key="1">
    <citation type="journal article" date="2020" name="Stud. Mycol.">
        <title>101 Dothideomycetes genomes: a test case for predicting lifestyles and emergence of pathogens.</title>
        <authorList>
            <person name="Haridas S."/>
            <person name="Albert R."/>
            <person name="Binder M."/>
            <person name="Bloem J."/>
            <person name="Labutti K."/>
            <person name="Salamov A."/>
            <person name="Andreopoulos B."/>
            <person name="Baker S."/>
            <person name="Barry K."/>
            <person name="Bills G."/>
            <person name="Bluhm B."/>
            <person name="Cannon C."/>
            <person name="Castanera R."/>
            <person name="Culley D."/>
            <person name="Daum C."/>
            <person name="Ezra D."/>
            <person name="Gonzalez J."/>
            <person name="Henrissat B."/>
            <person name="Kuo A."/>
            <person name="Liang C."/>
            <person name="Lipzen A."/>
            <person name="Lutzoni F."/>
            <person name="Magnuson J."/>
            <person name="Mondo S."/>
            <person name="Nolan M."/>
            <person name="Ohm R."/>
            <person name="Pangilinan J."/>
            <person name="Park H.-J."/>
            <person name="Ramirez L."/>
            <person name="Alfaro M."/>
            <person name="Sun H."/>
            <person name="Tritt A."/>
            <person name="Yoshinaga Y."/>
            <person name="Zwiers L.-H."/>
            <person name="Turgeon B."/>
            <person name="Goodwin S."/>
            <person name="Spatafora J."/>
            <person name="Crous P."/>
            <person name="Grigoriev I."/>
        </authorList>
    </citation>
    <scope>NUCLEOTIDE SEQUENCE</scope>
    <source>
        <strain evidence="9">CBS 110217</strain>
    </source>
</reference>
<keyword evidence="2 4" id="KW-0819">tRNA processing</keyword>
<dbReference type="GO" id="GO:0003676">
    <property type="term" value="F:nucleic acid binding"/>
    <property type="evidence" value="ECO:0007669"/>
    <property type="project" value="InterPro"/>
</dbReference>
<feature type="active site" evidence="5">
    <location>
        <position position="374"/>
    </location>
</feature>
<dbReference type="CDD" id="cd22363">
    <property type="entry name" value="tRNA-intron_lyase_C"/>
    <property type="match status" value="1"/>
</dbReference>
<dbReference type="InterPro" id="IPR036167">
    <property type="entry name" value="tRNA_intron_Endo_cat-like_sf"/>
</dbReference>
<evidence type="ECO:0000313" key="9">
    <source>
        <dbReference type="EMBL" id="KAF2022879.1"/>
    </source>
</evidence>
<dbReference type="AlphaFoldDB" id="A0A9P4GWS6"/>
<sequence>MAVDIEAQNQIQDVKTNGTPLEPREKVANDRPKTPRPKRPNFNEIHAKPIPLDVYPLPTFIPHNPISIVRIALSLLSHSLFPPKPHAVVHRAYFSAETQAIHVTDAASIRALWEQGFWGKGSLSRSEPQWLIGEKKKRGIEESKTSAEVTQNRREERKQFKLERARAQREAIEQQLRQEGKLDADGSIEDMVDDGQVSESPRGTIYTPDAGDVVTVSGDAIVSEIDKSLTESAPSWRRVDSAPAEELEIKDQEHLQLTPEEAFYLTYILGALAIISISGITDEGPSNEFYPTWYLVRLYAAYASSPISETHVAQLTTTYQLSKDNSSSRASIRDVPSIEPDNQFLLRYVVYHHFRSLGWVVRPGIKFAVDYLLYLRGPAFHHAEFAIMIIPSYSHRYWNEAPGSESGIDKRKQELGKKDWWWLHRVNRVQTAVFKTLVLVYVEVPPPWDAKGGLEVDIGSVLKSYTVREVVVRRWSPNRNRD</sequence>
<feature type="active site" evidence="5">
    <location>
        <position position="435"/>
    </location>
</feature>
<keyword evidence="6" id="KW-0175">Coiled coil</keyword>
<feature type="compositionally biased region" description="Polar residues" evidence="7">
    <location>
        <begin position="7"/>
        <end position="19"/>
    </location>
</feature>
<gene>
    <name evidence="9" type="ORF">EK21DRAFT_119300</name>
</gene>
<feature type="domain" description="tRNA intron endonuclease catalytic" evidence="8">
    <location>
        <begin position="344"/>
        <end position="442"/>
    </location>
</feature>
<dbReference type="Gene3D" id="3.40.1350.10">
    <property type="match status" value="1"/>
</dbReference>
<feature type="compositionally biased region" description="Basic and acidic residues" evidence="7">
    <location>
        <begin position="22"/>
        <end position="33"/>
    </location>
</feature>
<dbReference type="PANTHER" id="PTHR21227">
    <property type="entry name" value="TRNA-SPLICING ENDONUCLEASE SUBUNIT SEN2"/>
    <property type="match status" value="1"/>
</dbReference>
<dbReference type="GO" id="GO:0000213">
    <property type="term" value="F:tRNA-intron lyase activity"/>
    <property type="evidence" value="ECO:0007669"/>
    <property type="project" value="UniProtKB-UniRule"/>
</dbReference>
<evidence type="ECO:0000259" key="8">
    <source>
        <dbReference type="Pfam" id="PF01974"/>
    </source>
</evidence>
<comment type="caution">
    <text evidence="9">The sequence shown here is derived from an EMBL/GenBank/DDBJ whole genome shotgun (WGS) entry which is preliminary data.</text>
</comment>
<organism evidence="9 10">
    <name type="scientific">Setomelanomma holmii</name>
    <dbReference type="NCBI Taxonomy" id="210430"/>
    <lineage>
        <taxon>Eukaryota</taxon>
        <taxon>Fungi</taxon>
        <taxon>Dikarya</taxon>
        <taxon>Ascomycota</taxon>
        <taxon>Pezizomycotina</taxon>
        <taxon>Dothideomycetes</taxon>
        <taxon>Pleosporomycetidae</taxon>
        <taxon>Pleosporales</taxon>
        <taxon>Pleosporineae</taxon>
        <taxon>Phaeosphaeriaceae</taxon>
        <taxon>Setomelanomma</taxon>
    </lineage>
</organism>
<dbReference type="SUPFAM" id="SSF53032">
    <property type="entry name" value="tRNA-intron endonuclease catalytic domain-like"/>
    <property type="match status" value="1"/>
</dbReference>